<feature type="domain" description="FAD dependent oxidoreductase" evidence="1">
    <location>
        <begin position="44"/>
        <end position="406"/>
    </location>
</feature>
<protein>
    <submittedName>
        <fullName evidence="2">FAD-binding oxidoreductase</fullName>
    </submittedName>
</protein>
<dbReference type="EMBL" id="CP110636">
    <property type="protein sequence ID" value="UZJ29327.1"/>
    <property type="molecule type" value="Genomic_DNA"/>
</dbReference>
<dbReference type="PANTHER" id="PTHR13847">
    <property type="entry name" value="SARCOSINE DEHYDROGENASE-RELATED"/>
    <property type="match status" value="1"/>
</dbReference>
<accession>A0ABY6P6Q8</accession>
<dbReference type="InterPro" id="IPR036188">
    <property type="entry name" value="FAD/NAD-bd_sf"/>
</dbReference>
<evidence type="ECO:0000313" key="2">
    <source>
        <dbReference type="EMBL" id="UZJ29327.1"/>
    </source>
</evidence>
<evidence type="ECO:0000259" key="1">
    <source>
        <dbReference type="Pfam" id="PF01266"/>
    </source>
</evidence>
<dbReference type="InterPro" id="IPR006076">
    <property type="entry name" value="FAD-dep_OxRdtase"/>
</dbReference>
<keyword evidence="3" id="KW-1185">Reference proteome</keyword>
<dbReference type="Gene3D" id="3.50.50.60">
    <property type="entry name" value="FAD/NAD(P)-binding domain"/>
    <property type="match status" value="1"/>
</dbReference>
<organism evidence="2 3">
    <name type="scientific">Streptomyces endophytica</name>
    <dbReference type="NCBI Taxonomy" id="2991496"/>
    <lineage>
        <taxon>Bacteria</taxon>
        <taxon>Bacillati</taxon>
        <taxon>Actinomycetota</taxon>
        <taxon>Actinomycetes</taxon>
        <taxon>Kitasatosporales</taxon>
        <taxon>Streptomycetaceae</taxon>
        <taxon>Streptomyces</taxon>
    </lineage>
</organism>
<evidence type="ECO:0000313" key="3">
    <source>
        <dbReference type="Proteomes" id="UP001164959"/>
    </source>
</evidence>
<dbReference type="RefSeq" id="WP_265360871.1">
    <property type="nucleotide sequence ID" value="NZ_CP110636.1"/>
</dbReference>
<dbReference type="Proteomes" id="UP001164959">
    <property type="component" value="Chromosome"/>
</dbReference>
<sequence>MARAAMNAPSPVHALADAAPTPFWLDDPARPAAQPALVGDENCDLLVVGGGYSGLWTALLAKERDPQRDVVLVEGAEIGWAASGRNGGFCAASLTHGLGNGLARWPGELATLEELGIRNLDAIGEAVARYGIDCDFERTGEIDIATEPYQIAELKEAAEDAAKLGLDRHTFLDEDELRAEVDSPTFRAGLWDRDGVAMVNPAKLAWGLKEACLGLGVRIYERTRATALASEGVGMAVRTPYGRVFARHVALGTNAFPSLVKRVRPYIVPVYDHALMTEPLTDEQLAAIGWKNRQGLSDSNNHFHYFRITADNRILWGGYDIVYRYRGGVRAEYDHHPETYEKLARHFFRCFPQLEGLRFTHTWGGAIDTCARFSAFFGTAHAGRVAYAAGYTGLGVGATRFGADVMLDLLAGERTERTELEMVRSKPLPFPPEPLRWAGIGITQWSMTRADTHGGRRNLWLKAMDKVGLGFDS</sequence>
<name>A0ABY6P6Q8_9ACTN</name>
<gene>
    <name evidence="2" type="ORF">OJ254_00995</name>
</gene>
<dbReference type="PANTHER" id="PTHR13847:SF281">
    <property type="entry name" value="FAD DEPENDENT OXIDOREDUCTASE DOMAIN-CONTAINING PROTEIN"/>
    <property type="match status" value="1"/>
</dbReference>
<reference evidence="2" key="1">
    <citation type="submission" date="2022-11" db="EMBL/GenBank/DDBJ databases">
        <title>Identification and genomic analyses of a novel endophytic actinobacterium Streptomyces endophytica sp. nov. with potential for biocontrol of Yam anthracnose.</title>
        <authorList>
            <person name="Huang X."/>
        </authorList>
    </citation>
    <scope>NUCLEOTIDE SEQUENCE</scope>
    <source>
        <strain evidence="2">HNM0140</strain>
    </source>
</reference>
<dbReference type="Pfam" id="PF01266">
    <property type="entry name" value="DAO"/>
    <property type="match status" value="1"/>
</dbReference>
<proteinExistence type="predicted"/>
<dbReference type="SUPFAM" id="SSF51905">
    <property type="entry name" value="FAD/NAD(P)-binding domain"/>
    <property type="match status" value="1"/>
</dbReference>
<dbReference type="Gene3D" id="3.30.9.10">
    <property type="entry name" value="D-Amino Acid Oxidase, subunit A, domain 2"/>
    <property type="match status" value="1"/>
</dbReference>